<dbReference type="InterPro" id="IPR027417">
    <property type="entry name" value="P-loop_NTPase"/>
</dbReference>
<reference evidence="2 3" key="1">
    <citation type="submission" date="2015-09" db="EMBL/GenBank/DDBJ databases">
        <title>Aphanizomenon flos-aquae WA102.</title>
        <authorList>
            <person name="Driscoll C."/>
        </authorList>
    </citation>
    <scope>NUCLEOTIDE SEQUENCE [LARGE SCALE GENOMIC DNA]</scope>
    <source>
        <strain evidence="2">WA102</strain>
    </source>
</reference>
<dbReference type="PATRIC" id="fig|1710896.3.peg.2298"/>
<evidence type="ECO:0000259" key="1">
    <source>
        <dbReference type="SMART" id="SM00382"/>
    </source>
</evidence>
<gene>
    <name evidence="2" type="ORF">AN484_04805</name>
</gene>
<name>A0A1B7X663_APHFL</name>
<proteinExistence type="predicted"/>
<organism evidence="2 3">
    <name type="scientific">Aphanizomenon flos-aquae WA102</name>
    <dbReference type="NCBI Taxonomy" id="1710896"/>
    <lineage>
        <taxon>Bacteria</taxon>
        <taxon>Bacillati</taxon>
        <taxon>Cyanobacteriota</taxon>
        <taxon>Cyanophyceae</taxon>
        <taxon>Nostocales</taxon>
        <taxon>Aphanizomenonaceae</taxon>
        <taxon>Aphanizomenon</taxon>
    </lineage>
</organism>
<dbReference type="SMART" id="SM00382">
    <property type="entry name" value="AAA"/>
    <property type="match status" value="1"/>
</dbReference>
<dbReference type="AlphaFoldDB" id="A0A1B7X663"/>
<protein>
    <recommendedName>
        <fullName evidence="1">AAA+ ATPase domain-containing protein</fullName>
    </recommendedName>
</protein>
<dbReference type="InterPro" id="IPR003593">
    <property type="entry name" value="AAA+_ATPase"/>
</dbReference>
<sequence length="424" mass="48312">MTPNPFFPGKPVPTESFIGRKSEINYAFDQIYNRSHFAIWGGPGMGKSSFLRKLANKQIWTEYGLDPSQGIPVILNCQSQNLIPFTPGGFWRESVSLLHDKLDSEPELQVEIKPLLEKTVTGDSLRQALRILGRKNKFLLLLVDDFDAALVTNNQYTENEMETFLAQCRSLAVHAEESEHFSMIVASLQRLNELGPKLNPNASPWYNHYVFQPLTLFTTEELVELLTIIRPPTLRHEIINITGGHPTLVQTAGFFLYRELQNGNNANINSFAGNFERDTQQIFQTIWHRCNPKEQVLLMLIALLDMGGHIGELKFKLKGIGRIFTQDGRSLIRLEEQGVIVITSSAIETEKFYSFTSPLMKKWVIQEILQTPEQSIRDREKEFMNLMSHGQVNKVKEVVTWLGKHPEQVGSALDWITKVALFLA</sequence>
<accession>A0A1B7X663</accession>
<evidence type="ECO:0000313" key="2">
    <source>
        <dbReference type="EMBL" id="OBQ44848.1"/>
    </source>
</evidence>
<dbReference type="SUPFAM" id="SSF52540">
    <property type="entry name" value="P-loop containing nucleoside triphosphate hydrolases"/>
    <property type="match status" value="1"/>
</dbReference>
<dbReference type="Proteomes" id="UP000092093">
    <property type="component" value="Unassembled WGS sequence"/>
</dbReference>
<dbReference type="Gene3D" id="3.40.50.300">
    <property type="entry name" value="P-loop containing nucleotide triphosphate hydrolases"/>
    <property type="match status" value="1"/>
</dbReference>
<comment type="caution">
    <text evidence="2">The sequence shown here is derived from an EMBL/GenBank/DDBJ whole genome shotgun (WGS) entry which is preliminary data.</text>
</comment>
<feature type="domain" description="AAA+ ATPase" evidence="1">
    <location>
        <begin position="33"/>
        <end position="244"/>
    </location>
</feature>
<evidence type="ECO:0000313" key="3">
    <source>
        <dbReference type="Proteomes" id="UP000092093"/>
    </source>
</evidence>
<dbReference type="EMBL" id="LJOW01000013">
    <property type="protein sequence ID" value="OBQ44848.1"/>
    <property type="molecule type" value="Genomic_DNA"/>
</dbReference>